<feature type="compositionally biased region" description="Polar residues" evidence="1">
    <location>
        <begin position="30"/>
        <end position="40"/>
    </location>
</feature>
<gene>
    <name evidence="2" type="ORF">NCTC10254_00050</name>
</gene>
<organism evidence="2 3">
    <name type="scientific">Corynebacterium matruchotii</name>
    <dbReference type="NCBI Taxonomy" id="43768"/>
    <lineage>
        <taxon>Bacteria</taxon>
        <taxon>Bacillati</taxon>
        <taxon>Actinomycetota</taxon>
        <taxon>Actinomycetes</taxon>
        <taxon>Mycobacteriales</taxon>
        <taxon>Corynebacteriaceae</taxon>
        <taxon>Corynebacterium</taxon>
    </lineage>
</organism>
<accession>A0A8B4GQB2</accession>
<dbReference type="Proteomes" id="UP000249886">
    <property type="component" value="Unassembled WGS sequence"/>
</dbReference>
<comment type="caution">
    <text evidence="2">The sequence shown here is derived from an EMBL/GenBank/DDBJ whole genome shotgun (WGS) entry which is preliminary data.</text>
</comment>
<dbReference type="AlphaFoldDB" id="A0A8B4GQB2"/>
<dbReference type="EMBL" id="UARK01000001">
    <property type="protein sequence ID" value="SPW23693.1"/>
    <property type="molecule type" value="Genomic_DNA"/>
</dbReference>
<reference evidence="2 3" key="1">
    <citation type="submission" date="2018-06" db="EMBL/GenBank/DDBJ databases">
        <authorList>
            <consortium name="Pathogen Informatics"/>
            <person name="Doyle S."/>
        </authorList>
    </citation>
    <scope>NUCLEOTIDE SEQUENCE [LARGE SCALE GENOMIC DNA]</scope>
    <source>
        <strain evidence="2 3">NCTC10254</strain>
    </source>
</reference>
<name>A0A8B4GQB2_9CORY</name>
<evidence type="ECO:0000313" key="2">
    <source>
        <dbReference type="EMBL" id="SPW23693.1"/>
    </source>
</evidence>
<evidence type="ECO:0000313" key="3">
    <source>
        <dbReference type="Proteomes" id="UP000249886"/>
    </source>
</evidence>
<protein>
    <submittedName>
        <fullName evidence="2">Uncharacterized protein</fullName>
    </submittedName>
</protein>
<feature type="region of interest" description="Disordered" evidence="1">
    <location>
        <begin position="30"/>
        <end position="53"/>
    </location>
</feature>
<sequence length="53" mass="6091">MRGLLRKTHIFDHFPIVACTSMVDFNSPCPLNSENNTNKSIPLKYRGQNNQNQ</sequence>
<evidence type="ECO:0000256" key="1">
    <source>
        <dbReference type="SAM" id="MobiDB-lite"/>
    </source>
</evidence>
<proteinExistence type="predicted"/>